<accession>A0A0J8UE70</accession>
<gene>
    <name evidence="1" type="ORF">ACT17_06050</name>
</gene>
<protein>
    <submittedName>
        <fullName evidence="1">Uncharacterized protein</fullName>
    </submittedName>
</protein>
<dbReference type="EMBL" id="LFOD01000003">
    <property type="protein sequence ID" value="KMV19606.1"/>
    <property type="molecule type" value="Genomic_DNA"/>
</dbReference>
<dbReference type="AlphaFoldDB" id="A0A0J8UE70"/>
<comment type="caution">
    <text evidence="1">The sequence shown here is derived from an EMBL/GenBank/DDBJ whole genome shotgun (WGS) entry which is preliminary data.</text>
</comment>
<dbReference type="Proteomes" id="UP000037594">
    <property type="component" value="Unassembled WGS sequence"/>
</dbReference>
<evidence type="ECO:0000313" key="2">
    <source>
        <dbReference type="Proteomes" id="UP000037594"/>
    </source>
</evidence>
<dbReference type="OrthoDB" id="4762906at2"/>
<name>A0A0J8UE70_9MYCO</name>
<reference evidence="1 2" key="1">
    <citation type="submission" date="2015-06" db="EMBL/GenBank/DDBJ databases">
        <title>Genome sequence of Mycobacterium conceptionense strain MLE.</title>
        <authorList>
            <person name="Greninger A.L."/>
            <person name="Cunningham G."/>
            <person name="Chiu C.Y."/>
            <person name="Miller S."/>
        </authorList>
    </citation>
    <scope>NUCLEOTIDE SEQUENCE [LARGE SCALE GENOMIC DNA]</scope>
    <source>
        <strain evidence="1 2">MLE</strain>
    </source>
</reference>
<dbReference type="PATRIC" id="fig|451644.5.peg.1232"/>
<organism evidence="1 2">
    <name type="scientific">Mycolicibacterium conceptionense</name>
    <dbReference type="NCBI Taxonomy" id="451644"/>
    <lineage>
        <taxon>Bacteria</taxon>
        <taxon>Bacillati</taxon>
        <taxon>Actinomycetota</taxon>
        <taxon>Actinomycetes</taxon>
        <taxon>Mycobacteriales</taxon>
        <taxon>Mycobacteriaceae</taxon>
        <taxon>Mycolicibacterium</taxon>
    </lineage>
</organism>
<proteinExistence type="predicted"/>
<evidence type="ECO:0000313" key="1">
    <source>
        <dbReference type="EMBL" id="KMV19606.1"/>
    </source>
</evidence>
<dbReference type="RefSeq" id="WP_048895545.1">
    <property type="nucleotide sequence ID" value="NZ_LFOD01000003.1"/>
</dbReference>
<sequence>MSKFNSDRDEALHALSLDGTAEEIGDVGTWGHHYAGLGRVERSELGDRAGDFPDHAWVIVHEDGQGFVDVALYDSEAGYRADFDRAESQYVAFEDGAA</sequence>